<dbReference type="AlphaFoldDB" id="A0A848RM04"/>
<dbReference type="InterPro" id="IPR043129">
    <property type="entry name" value="ATPase_NBD"/>
</dbReference>
<reference evidence="8" key="1">
    <citation type="submission" date="2020-04" db="EMBL/GenBank/DDBJ databases">
        <title>Peptoniphilus sp. nov. isolated from swine feces.</title>
        <authorList>
            <person name="Ryu S.W."/>
        </authorList>
    </citation>
    <scope>NUCLEOTIDE SEQUENCE [LARGE SCALE GENOMIC DNA]</scope>
    <source>
        <strain evidence="8">AGMB00490</strain>
    </source>
</reference>
<dbReference type="PANTHER" id="PTHR32432:SF3">
    <property type="entry name" value="ETHANOLAMINE UTILIZATION PROTEIN EUTJ"/>
    <property type="match status" value="1"/>
</dbReference>
<sequence>MRTVIEINFDKTNELIEKFEKSITSPKIDKKKKLYTGIDLGTAFIVLAVLDEDKNPVCGAYEFANVIKDGMVVDYIGACDIVKKLKKQIEDKIGVELFDAGVAIPPNTESLDGGVVKNVAESAGFNVVDVFDEPTAANKILNLRDGAVVDIGGGTTGISILKEGKVTKVVDEATGGTHFSLVLSGANKISFEEAELLKRDFKKHSEIFPIVKPVVDKIISIINKAIEGSEVNEIILVGGSALLNNIENYIEDNIKIKTLKPKNPMFVTPLGIAMGIVEKR</sequence>
<protein>
    <recommendedName>
        <fullName evidence="2">Chaperone protein DnaK</fullName>
    </recommendedName>
    <alternativeName>
        <fullName evidence="3">Chaperone protein dnaK</fullName>
    </alternativeName>
    <alternativeName>
        <fullName evidence="7">HSP70</fullName>
    </alternativeName>
    <alternativeName>
        <fullName evidence="6">Heat shock 70 kDa protein</fullName>
    </alternativeName>
    <alternativeName>
        <fullName evidence="5">Heat shock protein 70</fullName>
    </alternativeName>
</protein>
<evidence type="ECO:0000256" key="4">
    <source>
        <dbReference type="ARBA" id="ARBA00023016"/>
    </source>
</evidence>
<proteinExistence type="inferred from homology"/>
<keyword evidence="4" id="KW-0346">Stress response</keyword>
<dbReference type="InterPro" id="IPR018181">
    <property type="entry name" value="Heat_shock_70_CS"/>
</dbReference>
<comment type="caution">
    <text evidence="8">The sequence shown here is derived from an EMBL/GenBank/DDBJ whole genome shotgun (WGS) entry which is preliminary data.</text>
</comment>
<evidence type="ECO:0000256" key="5">
    <source>
        <dbReference type="ARBA" id="ARBA00030019"/>
    </source>
</evidence>
<name>A0A848RM04_9FIRM</name>
<keyword evidence="9" id="KW-1185">Reference proteome</keyword>
<dbReference type="EMBL" id="JABDSR010000007">
    <property type="protein sequence ID" value="NMW85322.1"/>
    <property type="molecule type" value="Genomic_DNA"/>
</dbReference>
<comment type="similarity">
    <text evidence="1">Belongs to the heat shock protein 70 family.</text>
</comment>
<organism evidence="8 9">
    <name type="scientific">Peptoniphilus faecalis</name>
    <dbReference type="NCBI Taxonomy" id="2731255"/>
    <lineage>
        <taxon>Bacteria</taxon>
        <taxon>Bacillati</taxon>
        <taxon>Bacillota</taxon>
        <taxon>Tissierellia</taxon>
        <taxon>Tissierellales</taxon>
        <taxon>Peptoniphilaceae</taxon>
        <taxon>Peptoniphilus</taxon>
    </lineage>
</organism>
<dbReference type="Gene3D" id="3.30.420.40">
    <property type="match status" value="2"/>
</dbReference>
<dbReference type="InterPro" id="IPR050696">
    <property type="entry name" value="FtsA/MreB"/>
</dbReference>
<dbReference type="Pfam" id="PF14450">
    <property type="entry name" value="FtsA"/>
    <property type="match status" value="1"/>
</dbReference>
<evidence type="ECO:0000256" key="2">
    <source>
        <dbReference type="ARBA" id="ARBA00014415"/>
    </source>
</evidence>
<dbReference type="NCBIfam" id="NF011660">
    <property type="entry name" value="PRK15080.1"/>
    <property type="match status" value="1"/>
</dbReference>
<evidence type="ECO:0000256" key="7">
    <source>
        <dbReference type="ARBA" id="ARBA00033103"/>
    </source>
</evidence>
<evidence type="ECO:0000256" key="1">
    <source>
        <dbReference type="ARBA" id="ARBA00007381"/>
    </source>
</evidence>
<evidence type="ECO:0000256" key="3">
    <source>
        <dbReference type="ARBA" id="ARBA00017249"/>
    </source>
</evidence>
<evidence type="ECO:0000313" key="9">
    <source>
        <dbReference type="Proteomes" id="UP000568273"/>
    </source>
</evidence>
<gene>
    <name evidence="8" type="primary">eutJ</name>
    <name evidence="8" type="ORF">HKO22_06165</name>
</gene>
<dbReference type="Proteomes" id="UP000568273">
    <property type="component" value="Unassembled WGS sequence"/>
</dbReference>
<dbReference type="SUPFAM" id="SSF53067">
    <property type="entry name" value="Actin-like ATPase domain"/>
    <property type="match status" value="2"/>
</dbReference>
<evidence type="ECO:0000256" key="6">
    <source>
        <dbReference type="ARBA" id="ARBA00030945"/>
    </source>
</evidence>
<evidence type="ECO:0000313" key="8">
    <source>
        <dbReference type="EMBL" id="NMW85322.1"/>
    </source>
</evidence>
<dbReference type="NCBIfam" id="TIGR02529">
    <property type="entry name" value="EutJ"/>
    <property type="match status" value="1"/>
</dbReference>
<dbReference type="PANTHER" id="PTHR32432">
    <property type="entry name" value="CELL DIVISION PROTEIN FTSA-RELATED"/>
    <property type="match status" value="1"/>
</dbReference>
<dbReference type="InterPro" id="IPR013366">
    <property type="entry name" value="EutJ"/>
</dbReference>
<dbReference type="CDD" id="cd24047">
    <property type="entry name" value="ASKHA_NBD_EutJ"/>
    <property type="match status" value="1"/>
</dbReference>
<accession>A0A848RM04</accession>
<dbReference type="PROSITE" id="PS00329">
    <property type="entry name" value="HSP70_2"/>
    <property type="match status" value="1"/>
</dbReference>